<proteinExistence type="evidence at transcript level"/>
<keyword evidence="1" id="KW-0732">Signal</keyword>
<evidence type="ECO:0000256" key="1">
    <source>
        <dbReference type="SAM" id="SignalP"/>
    </source>
</evidence>
<accession>Q1I1B7</accession>
<protein>
    <submittedName>
        <fullName evidence="2">Putative secreted protein</fullName>
    </submittedName>
</protein>
<organism evidence="2">
    <name type="scientific">Aedes aegypti</name>
    <name type="common">Yellowfever mosquito</name>
    <name type="synonym">Culex aegypti</name>
    <dbReference type="NCBI Taxonomy" id="7159"/>
    <lineage>
        <taxon>Eukaryota</taxon>
        <taxon>Metazoa</taxon>
        <taxon>Ecdysozoa</taxon>
        <taxon>Arthropoda</taxon>
        <taxon>Hexapoda</taxon>
        <taxon>Insecta</taxon>
        <taxon>Pterygota</taxon>
        <taxon>Neoptera</taxon>
        <taxon>Endopterygota</taxon>
        <taxon>Diptera</taxon>
        <taxon>Nematocera</taxon>
        <taxon>Culicoidea</taxon>
        <taxon>Culicidae</taxon>
        <taxon>Culicinae</taxon>
        <taxon>Aedini</taxon>
        <taxon>Aedes</taxon>
        <taxon>Stegomyia</taxon>
    </lineage>
</organism>
<feature type="chain" id="PRO_5004190314" evidence="1">
    <location>
        <begin position="20"/>
        <end position="90"/>
    </location>
</feature>
<gene>
    <name evidence="2" type="primary">SGP1E1</name>
</gene>
<dbReference type="EMBL" id="DQ017466">
    <property type="protein sequence ID" value="AAY41834.1"/>
    <property type="molecule type" value="mRNA"/>
</dbReference>
<dbReference type="AlphaFoldDB" id="Q1I1B7"/>
<feature type="signal peptide" evidence="1">
    <location>
        <begin position="1"/>
        <end position="19"/>
    </location>
</feature>
<sequence length="90" mass="9931">MKLFLVLALVIAVSALATSQSNDTNLLLHPPSEALKNGTNSSQPFSISSYGPTLLIFNPPWRRLRPWRYRGIPRYFASGTPSNVSNNGDE</sequence>
<reference evidence="2" key="1">
    <citation type="submission" date="2005-04" db="EMBL/GenBank/DDBJ databases">
        <title>Characterization of salivary gland transcripts from the Aedes aegypti mosquito.</title>
        <authorList>
            <person name="Chandra P.K."/>
            <person name="Wikel S.K."/>
        </authorList>
    </citation>
    <scope>NUCLEOTIDE SEQUENCE</scope>
    <source>
        <tissue evidence="2">Salivary gland</tissue>
    </source>
</reference>
<evidence type="ECO:0000313" key="2">
    <source>
        <dbReference type="EMBL" id="AAY41834.1"/>
    </source>
</evidence>
<name>Q1I1B7_AEDAE</name>